<evidence type="ECO:0000313" key="8">
    <source>
        <dbReference type="Proteomes" id="UP000326565"/>
    </source>
</evidence>
<dbReference type="SUPFAM" id="SSF52833">
    <property type="entry name" value="Thioredoxin-like"/>
    <property type="match status" value="1"/>
</dbReference>
<dbReference type="Pfam" id="PF01494">
    <property type="entry name" value="FAD_binding_3"/>
    <property type="match status" value="1"/>
</dbReference>
<evidence type="ECO:0000256" key="1">
    <source>
        <dbReference type="ARBA" id="ARBA00007801"/>
    </source>
</evidence>
<dbReference type="Gene3D" id="3.50.50.60">
    <property type="entry name" value="FAD/NAD(P)-binding domain"/>
    <property type="match status" value="1"/>
</dbReference>
<gene>
    <name evidence="7" type="ORF">BDV29DRAFT_162372</name>
</gene>
<keyword evidence="2" id="KW-0285">Flavoprotein</keyword>
<protein>
    <submittedName>
        <fullName evidence="7">FAD binding domain-containing protein</fullName>
    </submittedName>
</protein>
<dbReference type="OrthoDB" id="1716816at2759"/>
<dbReference type="Gene3D" id="3.40.30.20">
    <property type="match status" value="1"/>
</dbReference>
<evidence type="ECO:0000259" key="5">
    <source>
        <dbReference type="Pfam" id="PF01494"/>
    </source>
</evidence>
<name>A0A5N5WIW7_9EURO</name>
<dbReference type="InterPro" id="IPR002938">
    <property type="entry name" value="FAD-bd"/>
</dbReference>
<accession>A0A5N5WIW7</accession>
<dbReference type="PANTHER" id="PTHR43004">
    <property type="entry name" value="TRK SYSTEM POTASSIUM UPTAKE PROTEIN"/>
    <property type="match status" value="1"/>
</dbReference>
<dbReference type="Proteomes" id="UP000326565">
    <property type="component" value="Unassembled WGS sequence"/>
</dbReference>
<organism evidence="7 8">
    <name type="scientific">Aspergillus leporis</name>
    <dbReference type="NCBI Taxonomy" id="41062"/>
    <lineage>
        <taxon>Eukaryota</taxon>
        <taxon>Fungi</taxon>
        <taxon>Dikarya</taxon>
        <taxon>Ascomycota</taxon>
        <taxon>Pezizomycotina</taxon>
        <taxon>Eurotiomycetes</taxon>
        <taxon>Eurotiomycetidae</taxon>
        <taxon>Eurotiales</taxon>
        <taxon>Aspergillaceae</taxon>
        <taxon>Aspergillus</taxon>
        <taxon>Aspergillus subgen. Circumdati</taxon>
    </lineage>
</organism>
<dbReference type="SUPFAM" id="SSF54373">
    <property type="entry name" value="FAD-linked reductases, C-terminal domain"/>
    <property type="match status" value="1"/>
</dbReference>
<keyword evidence="8" id="KW-1185">Reference proteome</keyword>
<dbReference type="Pfam" id="PF07976">
    <property type="entry name" value="Phe_hydrox_dim"/>
    <property type="match status" value="1"/>
</dbReference>
<keyword evidence="4" id="KW-0560">Oxidoreductase</keyword>
<dbReference type="InterPro" id="IPR050641">
    <property type="entry name" value="RIFMO-like"/>
</dbReference>
<feature type="domain" description="Phenol hydroxylase-like C-terminal dimerisation" evidence="6">
    <location>
        <begin position="440"/>
        <end position="584"/>
    </location>
</feature>
<reference evidence="7 8" key="1">
    <citation type="submission" date="2019-04" db="EMBL/GenBank/DDBJ databases">
        <title>Friends and foes A comparative genomics study of 23 Aspergillus species from section Flavi.</title>
        <authorList>
            <consortium name="DOE Joint Genome Institute"/>
            <person name="Kjaerbolling I."/>
            <person name="Vesth T."/>
            <person name="Frisvad J.C."/>
            <person name="Nybo J.L."/>
            <person name="Theobald S."/>
            <person name="Kildgaard S."/>
            <person name="Isbrandt T."/>
            <person name="Kuo A."/>
            <person name="Sato A."/>
            <person name="Lyhne E.K."/>
            <person name="Kogle M.E."/>
            <person name="Wiebenga A."/>
            <person name="Kun R.S."/>
            <person name="Lubbers R.J."/>
            <person name="Makela M.R."/>
            <person name="Barry K."/>
            <person name="Chovatia M."/>
            <person name="Clum A."/>
            <person name="Daum C."/>
            <person name="Haridas S."/>
            <person name="He G."/>
            <person name="LaButti K."/>
            <person name="Lipzen A."/>
            <person name="Mondo S."/>
            <person name="Riley R."/>
            <person name="Salamov A."/>
            <person name="Simmons B.A."/>
            <person name="Magnuson J.K."/>
            <person name="Henrissat B."/>
            <person name="Mortensen U.H."/>
            <person name="Larsen T.O."/>
            <person name="Devries R.P."/>
            <person name="Grigoriev I.V."/>
            <person name="Machida M."/>
            <person name="Baker S.E."/>
            <person name="Andersen M.R."/>
        </authorList>
    </citation>
    <scope>NUCLEOTIDE SEQUENCE [LARGE SCALE GENOMIC DNA]</scope>
    <source>
        <strain evidence="7 8">CBS 151.66</strain>
    </source>
</reference>
<evidence type="ECO:0000256" key="2">
    <source>
        <dbReference type="ARBA" id="ARBA00022630"/>
    </source>
</evidence>
<sequence>MATLPESYTDVLIIGAGPSGLAAAYWMARYGVDARIIDRRNTKVFRGHADGLRAGTIELFDSMGFQHRLAYEGMEVGEWGVWGPDENGQLKRQKLYHSHSLDGLPYRTIALGQGRIERFILDTIKDCSNLEVERGVRTESLEYDESLEDSYEEYPITVRLRTLTKEEASIGLTCGDAQSLSRDDVAADDVEDLDPSRKNEPGTVETVKAKYIIGCDGAHSWTRKQLGIPSTGATMEHIWGVIDVVPITNFPDVRRGITVASEQGTLLLVPRERQLVRFYVPLVEFDGSLGRFDRSSITLDMIREKVQELLKPYRFDFKVCDWWTTYQIGQSLAQKFTKGRIYLAGDAAHTHSPKVGLALVAQEVAHPSILDTYEPERLRIAEMLVDFDRRFSPLFAKQPGNLDLDSRKKYEAMKGVLNSTELFAEGLMSQYEDSLLVHRCRFRILLLAGDIRVEAQKRRVLAFGEYLTSANSVLRRFASNNRGLNAAIEVVTIHSAPVEEVELFDFPEVFQSLNENNGCDYDRVWSDGDCQWDGQCNGIAYEKWGADRLKGALVALRPDQFIGWMGGLEDVDGLSRYFAGIFRNPN</sequence>
<feature type="domain" description="FAD-binding" evidence="5">
    <location>
        <begin position="9"/>
        <end position="387"/>
    </location>
</feature>
<evidence type="ECO:0000256" key="3">
    <source>
        <dbReference type="ARBA" id="ARBA00022827"/>
    </source>
</evidence>
<evidence type="ECO:0000259" key="6">
    <source>
        <dbReference type="Pfam" id="PF07976"/>
    </source>
</evidence>
<dbReference type="InterPro" id="IPR038220">
    <property type="entry name" value="PHOX_C_sf"/>
</dbReference>
<dbReference type="SUPFAM" id="SSF51905">
    <property type="entry name" value="FAD/NAD(P)-binding domain"/>
    <property type="match status" value="1"/>
</dbReference>
<comment type="similarity">
    <text evidence="1">Belongs to the PheA/TfdB FAD monooxygenase family.</text>
</comment>
<proteinExistence type="inferred from homology"/>
<keyword evidence="3" id="KW-0274">FAD</keyword>
<dbReference type="AlphaFoldDB" id="A0A5N5WIW7"/>
<dbReference type="Gene3D" id="3.30.9.10">
    <property type="entry name" value="D-Amino Acid Oxidase, subunit A, domain 2"/>
    <property type="match status" value="1"/>
</dbReference>
<dbReference type="PANTHER" id="PTHR43004:SF20">
    <property type="entry name" value="2-MONOOXYGENASE, PUTATIVE (AFU_ORTHOLOGUE AFUA_1G13660)-RELATED"/>
    <property type="match status" value="1"/>
</dbReference>
<dbReference type="InterPro" id="IPR036249">
    <property type="entry name" value="Thioredoxin-like_sf"/>
</dbReference>
<dbReference type="CDD" id="cd02979">
    <property type="entry name" value="PHOX_C"/>
    <property type="match status" value="1"/>
</dbReference>
<dbReference type="GO" id="GO:0071949">
    <property type="term" value="F:FAD binding"/>
    <property type="evidence" value="ECO:0007669"/>
    <property type="project" value="InterPro"/>
</dbReference>
<evidence type="ECO:0000313" key="7">
    <source>
        <dbReference type="EMBL" id="KAB8068446.1"/>
    </source>
</evidence>
<dbReference type="PRINTS" id="PR00420">
    <property type="entry name" value="RNGMNOXGNASE"/>
</dbReference>
<dbReference type="GO" id="GO:0016709">
    <property type="term" value="F:oxidoreductase activity, acting on paired donors, with incorporation or reduction of molecular oxygen, NAD(P)H as one donor, and incorporation of one atom of oxygen"/>
    <property type="evidence" value="ECO:0007669"/>
    <property type="project" value="UniProtKB-ARBA"/>
</dbReference>
<dbReference type="InterPro" id="IPR036188">
    <property type="entry name" value="FAD/NAD-bd_sf"/>
</dbReference>
<dbReference type="EMBL" id="ML732392">
    <property type="protein sequence ID" value="KAB8068446.1"/>
    <property type="molecule type" value="Genomic_DNA"/>
</dbReference>
<dbReference type="InterPro" id="IPR012941">
    <property type="entry name" value="Phe_hydrox_C_dim_dom"/>
</dbReference>
<evidence type="ECO:0000256" key="4">
    <source>
        <dbReference type="ARBA" id="ARBA00023002"/>
    </source>
</evidence>